<keyword evidence="4" id="KW-0297">G-protein coupled receptor</keyword>
<proteinExistence type="predicted"/>
<accession>A0A3B4BY44</accession>
<dbReference type="SUPFAM" id="SSF81321">
    <property type="entry name" value="Family A G protein-coupled receptor-like"/>
    <property type="match status" value="1"/>
</dbReference>
<evidence type="ECO:0000313" key="12">
    <source>
        <dbReference type="Proteomes" id="UP001501920"/>
    </source>
</evidence>
<dbReference type="GO" id="GO:0007204">
    <property type="term" value="P:positive regulation of cytosolic calcium ion concentration"/>
    <property type="evidence" value="ECO:0007669"/>
    <property type="project" value="TreeGrafter"/>
</dbReference>
<dbReference type="Ensembl" id="ENSPNAT00000008641.2">
    <property type="protein sequence ID" value="ENSPNAP00000003481.1"/>
    <property type="gene ID" value="ENSPNAG00000009905.2"/>
</dbReference>
<name>A0A3B4BY44_PYGNA</name>
<feature type="transmembrane region" description="Helical" evidence="8">
    <location>
        <begin position="208"/>
        <end position="231"/>
    </location>
</feature>
<evidence type="ECO:0000313" key="11">
    <source>
        <dbReference type="Ensembl" id="ENSPNAP00000003481.1"/>
    </source>
</evidence>
<keyword evidence="3 8" id="KW-1133">Transmembrane helix</keyword>
<keyword evidence="6" id="KW-0675">Receptor</keyword>
<dbReference type="Gene3D" id="1.20.1070.10">
    <property type="entry name" value="Rhodopsin 7-helix transmembrane proteins"/>
    <property type="match status" value="1"/>
</dbReference>
<evidence type="ECO:0000256" key="9">
    <source>
        <dbReference type="SAM" id="SignalP"/>
    </source>
</evidence>
<reference evidence="11" key="3">
    <citation type="submission" date="2025-09" db="UniProtKB">
        <authorList>
            <consortium name="Ensembl"/>
        </authorList>
    </citation>
    <scope>IDENTIFICATION</scope>
</reference>
<dbReference type="AlphaFoldDB" id="A0A3B4BY44"/>
<keyword evidence="9" id="KW-0732">Signal</keyword>
<evidence type="ECO:0000256" key="4">
    <source>
        <dbReference type="ARBA" id="ARBA00023040"/>
    </source>
</evidence>
<feature type="transmembrane region" description="Helical" evidence="8">
    <location>
        <begin position="146"/>
        <end position="170"/>
    </location>
</feature>
<evidence type="ECO:0000256" key="5">
    <source>
        <dbReference type="ARBA" id="ARBA00023136"/>
    </source>
</evidence>
<evidence type="ECO:0000256" key="6">
    <source>
        <dbReference type="ARBA" id="ARBA00023170"/>
    </source>
</evidence>
<reference evidence="11 12" key="1">
    <citation type="submission" date="2020-10" db="EMBL/GenBank/DDBJ databases">
        <title>Pygocentrus nattereri (red-bellied piranha) genome, fPygNat1, primary haplotype.</title>
        <authorList>
            <person name="Myers G."/>
            <person name="Meyer A."/>
            <person name="Karagic N."/>
            <person name="Pippel M."/>
            <person name="Winkler S."/>
            <person name="Tracey A."/>
            <person name="Wood J."/>
            <person name="Formenti G."/>
            <person name="Howe K."/>
            <person name="Fedrigo O."/>
            <person name="Jarvis E.D."/>
        </authorList>
    </citation>
    <scope>NUCLEOTIDE SEQUENCE [LARGE SCALE GENOMIC DNA]</scope>
</reference>
<dbReference type="GO" id="GO:0009897">
    <property type="term" value="C:external side of plasma membrane"/>
    <property type="evidence" value="ECO:0007669"/>
    <property type="project" value="TreeGrafter"/>
</dbReference>
<evidence type="ECO:0000256" key="3">
    <source>
        <dbReference type="ARBA" id="ARBA00022989"/>
    </source>
</evidence>
<protein>
    <recommendedName>
        <fullName evidence="10">G-protein coupled receptors family 1 profile domain-containing protein</fullName>
    </recommendedName>
</protein>
<keyword evidence="5 8" id="KW-0472">Membrane</keyword>
<feature type="transmembrane region" description="Helical" evidence="8">
    <location>
        <begin position="55"/>
        <end position="78"/>
    </location>
</feature>
<comment type="subcellular location">
    <subcellularLocation>
        <location evidence="1">Membrane</location>
    </subcellularLocation>
</comment>
<dbReference type="OMA" id="GFCYCSI"/>
<sequence length="308" mass="35076">MTPVWVLFGWLVILSIAKKKQLLNSGLTQYGRKCSYFYETSPCDLNGNHGQQMTIQTFFICALGLVGNVLVLVPYTFYRKAKTMTDIYLVNQYSWRMGSWAGKLLTGTYSINLYCSMLLLACINGDRYVAIVKASRSIEIHTKPQIYSRLICSIIWLLAIALSLPTFIFYDRYEEKSFDGIIEAECVLSLETGTTTNLMRVLVPSTQVTVGFFVPMPVMGFCYCSIVLTLLKAEQNILLALAYLHCCINPILYAFIGEKFRNHFCQITEDLWCLRKRYFSSVRSSQQTSEPIHLSDESNHESSSSFTI</sequence>
<feature type="transmembrane region" description="Helical" evidence="8">
    <location>
        <begin position="238"/>
        <end position="256"/>
    </location>
</feature>
<organism evidence="11 12">
    <name type="scientific">Pygocentrus nattereri</name>
    <name type="common">Red-bellied piranha</name>
    <dbReference type="NCBI Taxonomy" id="42514"/>
    <lineage>
        <taxon>Eukaryota</taxon>
        <taxon>Metazoa</taxon>
        <taxon>Chordata</taxon>
        <taxon>Craniata</taxon>
        <taxon>Vertebrata</taxon>
        <taxon>Euteleostomi</taxon>
        <taxon>Actinopterygii</taxon>
        <taxon>Neopterygii</taxon>
        <taxon>Teleostei</taxon>
        <taxon>Ostariophysi</taxon>
        <taxon>Characiformes</taxon>
        <taxon>Characoidei</taxon>
        <taxon>Pygocentrus</taxon>
    </lineage>
</organism>
<evidence type="ECO:0000256" key="1">
    <source>
        <dbReference type="ARBA" id="ARBA00004370"/>
    </source>
</evidence>
<reference evidence="11" key="2">
    <citation type="submission" date="2025-08" db="UniProtKB">
        <authorList>
            <consortium name="Ensembl"/>
        </authorList>
    </citation>
    <scope>IDENTIFICATION</scope>
</reference>
<dbReference type="PROSITE" id="PS50262">
    <property type="entry name" value="G_PROTEIN_RECEP_F1_2"/>
    <property type="match status" value="1"/>
</dbReference>
<dbReference type="PRINTS" id="PR00237">
    <property type="entry name" value="GPCRRHODOPSN"/>
</dbReference>
<dbReference type="PANTHER" id="PTHR10489:SF943">
    <property type="entry name" value="C-C CHEMOKINE RECEPTOR TYPE 6"/>
    <property type="match status" value="1"/>
</dbReference>
<evidence type="ECO:0000256" key="2">
    <source>
        <dbReference type="ARBA" id="ARBA00022692"/>
    </source>
</evidence>
<dbReference type="GeneTree" id="ENSGT01030000234667"/>
<feature type="signal peptide" evidence="9">
    <location>
        <begin position="1"/>
        <end position="17"/>
    </location>
</feature>
<evidence type="ECO:0000256" key="8">
    <source>
        <dbReference type="SAM" id="Phobius"/>
    </source>
</evidence>
<dbReference type="InterPro" id="IPR000276">
    <property type="entry name" value="GPCR_Rhodpsn"/>
</dbReference>
<feature type="domain" description="G-protein coupled receptors family 1 profile" evidence="10">
    <location>
        <begin position="8"/>
        <end position="308"/>
    </location>
</feature>
<dbReference type="GO" id="GO:0016493">
    <property type="term" value="F:C-C chemokine receptor activity"/>
    <property type="evidence" value="ECO:0007669"/>
    <property type="project" value="TreeGrafter"/>
</dbReference>
<dbReference type="Proteomes" id="UP001501920">
    <property type="component" value="Chromosome 10"/>
</dbReference>
<dbReference type="GO" id="GO:0006955">
    <property type="term" value="P:immune response"/>
    <property type="evidence" value="ECO:0007669"/>
    <property type="project" value="TreeGrafter"/>
</dbReference>
<dbReference type="Pfam" id="PF00001">
    <property type="entry name" value="7tm_1"/>
    <property type="match status" value="1"/>
</dbReference>
<dbReference type="GO" id="GO:0060326">
    <property type="term" value="P:cell chemotaxis"/>
    <property type="evidence" value="ECO:0007669"/>
    <property type="project" value="TreeGrafter"/>
</dbReference>
<dbReference type="GO" id="GO:0019957">
    <property type="term" value="F:C-C chemokine binding"/>
    <property type="evidence" value="ECO:0007669"/>
    <property type="project" value="TreeGrafter"/>
</dbReference>
<keyword evidence="7" id="KW-0807">Transducer</keyword>
<dbReference type="InterPro" id="IPR017452">
    <property type="entry name" value="GPCR_Rhodpsn_7TM"/>
</dbReference>
<dbReference type="STRING" id="42514.ENSPNAP00000003481"/>
<dbReference type="GO" id="GO:0019722">
    <property type="term" value="P:calcium-mediated signaling"/>
    <property type="evidence" value="ECO:0007669"/>
    <property type="project" value="TreeGrafter"/>
</dbReference>
<keyword evidence="2 8" id="KW-0812">Transmembrane</keyword>
<dbReference type="PANTHER" id="PTHR10489">
    <property type="entry name" value="CELL ADHESION MOLECULE"/>
    <property type="match status" value="1"/>
</dbReference>
<feature type="chain" id="PRO_5017373550" description="G-protein coupled receptors family 1 profile domain-containing protein" evidence="9">
    <location>
        <begin position="18"/>
        <end position="308"/>
    </location>
</feature>
<evidence type="ECO:0000259" key="10">
    <source>
        <dbReference type="PROSITE" id="PS50262"/>
    </source>
</evidence>
<dbReference type="InterPro" id="IPR050119">
    <property type="entry name" value="CCR1-9-like"/>
</dbReference>
<keyword evidence="12" id="KW-1185">Reference proteome</keyword>
<evidence type="ECO:0000256" key="7">
    <source>
        <dbReference type="ARBA" id="ARBA00023224"/>
    </source>
</evidence>